<evidence type="ECO:0000313" key="5">
    <source>
        <dbReference type="Proteomes" id="UP000515838"/>
    </source>
</evidence>
<gene>
    <name evidence="4" type="ORF">IAE60_03245</name>
</gene>
<evidence type="ECO:0000256" key="2">
    <source>
        <dbReference type="ARBA" id="ARBA00022704"/>
    </source>
</evidence>
<dbReference type="Pfam" id="PF09394">
    <property type="entry name" value="Inhibitor_I42"/>
    <property type="match status" value="1"/>
</dbReference>
<dbReference type="RefSeq" id="WP_187573854.1">
    <property type="nucleotide sequence ID" value="NZ_CP060731.1"/>
</dbReference>
<evidence type="ECO:0000256" key="1">
    <source>
        <dbReference type="ARBA" id="ARBA00022690"/>
    </source>
</evidence>
<keyword evidence="1" id="KW-0646">Protease inhibitor</keyword>
<accession>A0A7G9TEE4</accession>
<dbReference type="GO" id="GO:0004869">
    <property type="term" value="F:cysteine-type endopeptidase inhibitor activity"/>
    <property type="evidence" value="ECO:0007669"/>
    <property type="project" value="UniProtKB-KW"/>
</dbReference>
<organism evidence="4 5">
    <name type="scientific">Pseudoxanthomonas mexicana</name>
    <dbReference type="NCBI Taxonomy" id="128785"/>
    <lineage>
        <taxon>Bacteria</taxon>
        <taxon>Pseudomonadati</taxon>
        <taxon>Pseudomonadota</taxon>
        <taxon>Gammaproteobacteria</taxon>
        <taxon>Lysobacterales</taxon>
        <taxon>Lysobacteraceae</taxon>
        <taxon>Pseudoxanthomonas</taxon>
    </lineage>
</organism>
<dbReference type="Proteomes" id="UP000515838">
    <property type="component" value="Chromosome"/>
</dbReference>
<evidence type="ECO:0000313" key="4">
    <source>
        <dbReference type="EMBL" id="QNN78469.1"/>
    </source>
</evidence>
<dbReference type="GeneID" id="81469965"/>
<dbReference type="AlphaFoldDB" id="A0A7G9TEE4"/>
<feature type="domain" description="Proteinase inhibitor I42 chagasin" evidence="3">
    <location>
        <begin position="59"/>
        <end position="150"/>
    </location>
</feature>
<dbReference type="Gene3D" id="2.60.40.2020">
    <property type="match status" value="1"/>
</dbReference>
<protein>
    <submittedName>
        <fullName evidence="4">Protease inhibitor I42 family protein</fullName>
    </submittedName>
</protein>
<dbReference type="InterPro" id="IPR036331">
    <property type="entry name" value="Chagasin-like_sf"/>
</dbReference>
<dbReference type="SUPFAM" id="SSF141066">
    <property type="entry name" value="ICP-like"/>
    <property type="match status" value="1"/>
</dbReference>
<reference evidence="4 5" key="1">
    <citation type="submission" date="2020-08" db="EMBL/GenBank/DDBJ databases">
        <title>Streptomycin Non-resistant strain, P. mexicana.</title>
        <authorList>
            <person name="Ganesh-Kumar S."/>
            <person name="Zhe T."/>
            <person name="Yu Z."/>
            <person name="Min Y."/>
        </authorList>
    </citation>
    <scope>NUCLEOTIDE SEQUENCE [LARGE SCALE GENOMIC DNA]</scope>
    <source>
        <strain evidence="4 5">GTZY2</strain>
    </source>
</reference>
<evidence type="ECO:0000259" key="3">
    <source>
        <dbReference type="Pfam" id="PF09394"/>
    </source>
</evidence>
<dbReference type="InterPro" id="IPR018990">
    <property type="entry name" value="Prot_inh_I42_chagasin"/>
</dbReference>
<proteinExistence type="predicted"/>
<dbReference type="EMBL" id="CP060731">
    <property type="protein sequence ID" value="QNN78469.1"/>
    <property type="molecule type" value="Genomic_DNA"/>
</dbReference>
<name>A0A7G9TEE4_PSEMX</name>
<keyword evidence="2" id="KW-0789">Thiol protease inhibitor</keyword>
<sequence>MYNHPVSSEDATMNAWRVIGLCVLLSACASGPATGGGPPADTLPDDGIVCPEGTAPVAMRVGQVLEIALMSNASTGYQWEFTADGAPVLARTPGPATPPPMDTQPPMPGASSIARWWFRAEKAGETTVRLEYRRPWETLPPVEVVEYRIEVR</sequence>